<evidence type="ECO:0000256" key="1">
    <source>
        <dbReference type="SAM" id="MobiDB-lite"/>
    </source>
</evidence>
<dbReference type="Proteomes" id="UP000265180">
    <property type="component" value="Chromosome 17"/>
</dbReference>
<evidence type="ECO:0000313" key="3">
    <source>
        <dbReference type="Proteomes" id="UP000265180"/>
    </source>
</evidence>
<reference evidence="2" key="3">
    <citation type="submission" date="2025-08" db="UniProtKB">
        <authorList>
            <consortium name="Ensembl"/>
        </authorList>
    </citation>
    <scope>IDENTIFICATION</scope>
    <source>
        <strain evidence="2">HNI</strain>
    </source>
</reference>
<accession>A0A3P9K1L2</accession>
<feature type="compositionally biased region" description="Polar residues" evidence="1">
    <location>
        <begin position="37"/>
        <end position="52"/>
    </location>
</feature>
<feature type="compositionally biased region" description="Basic and acidic residues" evidence="1">
    <location>
        <begin position="15"/>
        <end position="30"/>
    </location>
</feature>
<reference key="1">
    <citation type="journal article" date="2007" name="Nature">
        <title>The medaka draft genome and insights into vertebrate genome evolution.</title>
        <authorList>
            <person name="Kasahara M."/>
            <person name="Naruse K."/>
            <person name="Sasaki S."/>
            <person name="Nakatani Y."/>
            <person name="Qu W."/>
            <person name="Ahsan B."/>
            <person name="Yamada T."/>
            <person name="Nagayasu Y."/>
            <person name="Doi K."/>
            <person name="Kasai Y."/>
            <person name="Jindo T."/>
            <person name="Kobayashi D."/>
            <person name="Shimada A."/>
            <person name="Toyoda A."/>
            <person name="Kuroki Y."/>
            <person name="Fujiyama A."/>
            <person name="Sasaki T."/>
            <person name="Shimizu A."/>
            <person name="Asakawa S."/>
            <person name="Shimizu N."/>
            <person name="Hashimoto S."/>
            <person name="Yang J."/>
            <person name="Lee Y."/>
            <person name="Matsushima K."/>
            <person name="Sugano S."/>
            <person name="Sakaizumi M."/>
            <person name="Narita T."/>
            <person name="Ohishi K."/>
            <person name="Haga S."/>
            <person name="Ohta F."/>
            <person name="Nomoto H."/>
            <person name="Nogata K."/>
            <person name="Morishita T."/>
            <person name="Endo T."/>
            <person name="Shin-I T."/>
            <person name="Takeda H."/>
            <person name="Morishita S."/>
            <person name="Kohara Y."/>
        </authorList>
    </citation>
    <scope>NUCLEOTIDE SEQUENCE [LARGE SCALE GENOMIC DNA]</scope>
    <source>
        <strain>Hd-rR</strain>
    </source>
</reference>
<organism evidence="2 3">
    <name type="scientific">Oryzias latipes</name>
    <name type="common">Japanese rice fish</name>
    <name type="synonym">Japanese killifish</name>
    <dbReference type="NCBI Taxonomy" id="8090"/>
    <lineage>
        <taxon>Eukaryota</taxon>
        <taxon>Metazoa</taxon>
        <taxon>Chordata</taxon>
        <taxon>Craniata</taxon>
        <taxon>Vertebrata</taxon>
        <taxon>Euteleostomi</taxon>
        <taxon>Actinopterygii</taxon>
        <taxon>Neopterygii</taxon>
        <taxon>Teleostei</taxon>
        <taxon>Neoteleostei</taxon>
        <taxon>Acanthomorphata</taxon>
        <taxon>Ovalentaria</taxon>
        <taxon>Atherinomorphae</taxon>
        <taxon>Beloniformes</taxon>
        <taxon>Adrianichthyidae</taxon>
        <taxon>Oryziinae</taxon>
        <taxon>Oryzias</taxon>
    </lineage>
</organism>
<proteinExistence type="predicted"/>
<reference evidence="2 3" key="2">
    <citation type="submission" date="2017-04" db="EMBL/GenBank/DDBJ databases">
        <title>CpG methylation of centromeres and impact of large insertions on vertebrate speciation.</title>
        <authorList>
            <person name="Ichikawa K."/>
            <person name="Yoshimura J."/>
            <person name="Morishita S."/>
        </authorList>
    </citation>
    <scope>NUCLEOTIDE SEQUENCE</scope>
    <source>
        <strain evidence="2 3">HNI</strain>
    </source>
</reference>
<reference evidence="2" key="4">
    <citation type="submission" date="2025-09" db="UniProtKB">
        <authorList>
            <consortium name="Ensembl"/>
        </authorList>
    </citation>
    <scope>IDENTIFICATION</scope>
    <source>
        <strain evidence="2">HNI</strain>
    </source>
</reference>
<protein>
    <submittedName>
        <fullName evidence="2">Uncharacterized protein</fullName>
    </submittedName>
</protein>
<feature type="region of interest" description="Disordered" evidence="1">
    <location>
        <begin position="1"/>
        <end position="55"/>
    </location>
</feature>
<dbReference type="Ensembl" id="ENSORLT00020011494.1">
    <property type="protein sequence ID" value="ENSORLP00020002331.1"/>
    <property type="gene ID" value="ENSORLG00020000051.1"/>
</dbReference>
<evidence type="ECO:0000313" key="2">
    <source>
        <dbReference type="Ensembl" id="ENSORLP00020002331.1"/>
    </source>
</evidence>
<dbReference type="AlphaFoldDB" id="A0A3P9K1L2"/>
<sequence length="93" mass="10230">MPVYSQKTLEARGGGCERKETLLPEEDSGRPRPSGRGWSSESTDGASRTSGGRSKDCLEFPSALDVCCLGRQTHLSDEDEWGVRVSSYKDSFR</sequence>
<name>A0A3P9K1L2_ORYLA</name>